<comment type="caution">
    <text evidence="3">The sequence shown here is derived from an EMBL/GenBank/DDBJ whole genome shotgun (WGS) entry which is preliminary data.</text>
</comment>
<dbReference type="PANTHER" id="PTHR30466:SF1">
    <property type="entry name" value="FMN REDUCTASE (NADH) RUTF"/>
    <property type="match status" value="1"/>
</dbReference>
<dbReference type="EMBL" id="JAAMFM010000003">
    <property type="protein sequence ID" value="NVM94093.1"/>
    <property type="molecule type" value="Genomic_DNA"/>
</dbReference>
<evidence type="ECO:0000313" key="4">
    <source>
        <dbReference type="Proteomes" id="UP000543556"/>
    </source>
</evidence>
<dbReference type="InterPro" id="IPR012349">
    <property type="entry name" value="Split_barrel_FMN-bd"/>
</dbReference>
<sequence length="188" mass="18744">MAADAAGHSEEGRPGAAAAAGGLADATSFKAAFGGHPAGVSVITAASPTGPVGITASSVASVSAEPPILAFSLASMSGSAAAIAAAEFLVIHLLTADDLELARIFASPVSKRFTRSMAWTPLETGEPLLRHAGYALRCRVLSRTPAGGSLLVAASVVEVIAPAAPGEPMVYHRRLFHGLGGHTVLPGS</sequence>
<dbReference type="SMART" id="SM00903">
    <property type="entry name" value="Flavin_Reduct"/>
    <property type="match status" value="1"/>
</dbReference>
<proteinExistence type="predicted"/>
<gene>
    <name evidence="3" type="ORF">G6034_04050</name>
</gene>
<organism evidence="3 4">
    <name type="scientific">Arthrobacter wenxiniae</name>
    <dbReference type="NCBI Taxonomy" id="2713570"/>
    <lineage>
        <taxon>Bacteria</taxon>
        <taxon>Bacillati</taxon>
        <taxon>Actinomycetota</taxon>
        <taxon>Actinomycetes</taxon>
        <taxon>Micrococcales</taxon>
        <taxon>Micrococcaceae</taxon>
        <taxon>Arthrobacter</taxon>
    </lineage>
</organism>
<dbReference type="Pfam" id="PF01613">
    <property type="entry name" value="Flavin_Reduct"/>
    <property type="match status" value="1"/>
</dbReference>
<keyword evidence="1" id="KW-0560">Oxidoreductase</keyword>
<reference evidence="3 4" key="1">
    <citation type="submission" date="2020-02" db="EMBL/GenBank/DDBJ databases">
        <title>Genome sequence of strain AETb3-4.</title>
        <authorList>
            <person name="Gao J."/>
            <person name="Zhang X."/>
        </authorList>
    </citation>
    <scope>NUCLEOTIDE SEQUENCE [LARGE SCALE GENOMIC DNA]</scope>
    <source>
        <strain evidence="3 4">AETb3-4</strain>
    </source>
</reference>
<dbReference type="Proteomes" id="UP000543556">
    <property type="component" value="Unassembled WGS sequence"/>
</dbReference>
<accession>A0A7Y7IF02</accession>
<feature type="domain" description="Flavin reductase like" evidence="2">
    <location>
        <begin position="33"/>
        <end position="178"/>
    </location>
</feature>
<name>A0A7Y7IF02_9MICC</name>
<dbReference type="InterPro" id="IPR002563">
    <property type="entry name" value="Flavin_Rdtase-like_dom"/>
</dbReference>
<dbReference type="Gene3D" id="2.30.110.10">
    <property type="entry name" value="Electron Transport, Fmn-binding Protein, Chain A"/>
    <property type="match status" value="1"/>
</dbReference>
<dbReference type="GO" id="GO:0010181">
    <property type="term" value="F:FMN binding"/>
    <property type="evidence" value="ECO:0007669"/>
    <property type="project" value="InterPro"/>
</dbReference>
<evidence type="ECO:0000256" key="1">
    <source>
        <dbReference type="ARBA" id="ARBA00023002"/>
    </source>
</evidence>
<dbReference type="AlphaFoldDB" id="A0A7Y7IF02"/>
<dbReference type="InterPro" id="IPR050268">
    <property type="entry name" value="NADH-dep_flavin_reductase"/>
</dbReference>
<dbReference type="PANTHER" id="PTHR30466">
    <property type="entry name" value="FLAVIN REDUCTASE"/>
    <property type="match status" value="1"/>
</dbReference>
<protein>
    <submittedName>
        <fullName evidence="3">Flavin reductase</fullName>
    </submittedName>
</protein>
<evidence type="ECO:0000259" key="2">
    <source>
        <dbReference type="SMART" id="SM00903"/>
    </source>
</evidence>
<keyword evidence="4" id="KW-1185">Reference proteome</keyword>
<dbReference type="SUPFAM" id="SSF50475">
    <property type="entry name" value="FMN-binding split barrel"/>
    <property type="match status" value="1"/>
</dbReference>
<dbReference type="GO" id="GO:0042602">
    <property type="term" value="F:riboflavin reductase (NADPH) activity"/>
    <property type="evidence" value="ECO:0007669"/>
    <property type="project" value="TreeGrafter"/>
</dbReference>
<dbReference type="GO" id="GO:0006208">
    <property type="term" value="P:pyrimidine nucleobase catabolic process"/>
    <property type="evidence" value="ECO:0007669"/>
    <property type="project" value="TreeGrafter"/>
</dbReference>
<evidence type="ECO:0000313" key="3">
    <source>
        <dbReference type="EMBL" id="NVM94093.1"/>
    </source>
</evidence>